<gene>
    <name evidence="1" type="ORF">SAMN05216490_3813</name>
</gene>
<dbReference type="AlphaFoldDB" id="A0A1H2AZB0"/>
<reference evidence="1 2" key="1">
    <citation type="submission" date="2016-10" db="EMBL/GenBank/DDBJ databases">
        <authorList>
            <person name="de Groot N.N."/>
        </authorList>
    </citation>
    <scope>NUCLEOTIDE SEQUENCE [LARGE SCALE GENOMIC DNA]</scope>
    <source>
        <strain evidence="1 2">MP1X4</strain>
    </source>
</reference>
<dbReference type="EMBL" id="LT629740">
    <property type="protein sequence ID" value="SDT51241.1"/>
    <property type="molecule type" value="Genomic_DNA"/>
</dbReference>
<protein>
    <submittedName>
        <fullName evidence="1">Uncharacterized protein</fullName>
    </submittedName>
</protein>
<proteinExistence type="predicted"/>
<accession>A0A1H2AZB0</accession>
<name>A0A1H2AZB0_MUCMA</name>
<keyword evidence="2" id="KW-1185">Reference proteome</keyword>
<evidence type="ECO:0000313" key="1">
    <source>
        <dbReference type="EMBL" id="SDT51241.1"/>
    </source>
</evidence>
<sequence>MFYLQLFVRTQTAGRIHLLTVILSGSEEPIRVQSSACIIDDSYLSMTMDGYNKYYPNTSSSSFNSATFSVDPKCS</sequence>
<organism evidence="1 2">
    <name type="scientific">Mucilaginibacter mallensis</name>
    <dbReference type="NCBI Taxonomy" id="652787"/>
    <lineage>
        <taxon>Bacteria</taxon>
        <taxon>Pseudomonadati</taxon>
        <taxon>Bacteroidota</taxon>
        <taxon>Sphingobacteriia</taxon>
        <taxon>Sphingobacteriales</taxon>
        <taxon>Sphingobacteriaceae</taxon>
        <taxon>Mucilaginibacter</taxon>
    </lineage>
</organism>
<dbReference type="Proteomes" id="UP000199679">
    <property type="component" value="Chromosome I"/>
</dbReference>
<evidence type="ECO:0000313" key="2">
    <source>
        <dbReference type="Proteomes" id="UP000199679"/>
    </source>
</evidence>